<feature type="coiled-coil region" evidence="1">
    <location>
        <begin position="437"/>
        <end position="464"/>
    </location>
</feature>
<reference evidence="3" key="1">
    <citation type="submission" date="2021-10" db="EMBL/GenBank/DDBJ databases">
        <title>De novo Genome Assembly of Clathrus columnatus (Basidiomycota, Fungi) Using Illumina and Nanopore Sequence Data.</title>
        <authorList>
            <person name="Ogiso-Tanaka E."/>
            <person name="Itagaki H."/>
            <person name="Hosoya T."/>
            <person name="Hosaka K."/>
        </authorList>
    </citation>
    <scope>NUCLEOTIDE SEQUENCE</scope>
    <source>
        <strain evidence="3">MO-923</strain>
    </source>
</reference>
<sequence>MSFSTGLESSKQKITVKPSTAVVSATTNPTGSMTLAPSIASGQPIIIRAKVSGSARPKTQSSTMPSNGTLKLKNNAPVRSNIVPEAIVRSPSPTKFTIRSPSPSRFMRPVSPTKSSQQIKSTARAPVSMSQVALRSARAEKTSSSITTMFDDKHVIALSAPSSPTPNPVDIVDTSNSFSKTNSNSLRVKAKVTNSVKPTSQILSTMVSLPPLPSTSPAILSPMTVTPGRTRLRTMTTTRRPSIKLSSFQSRPLTVDEPRLIPLPTSPPTSNLSFSSHSSTSISSVPSYTTNDAETHANPCPDLPSQNNPTNSKLHTQLAPEYRSSRQELTHDVPSRQLLVARVRADTQISIGSGRTSRSGVSDGRHSPFMHHIEDDISTKGEVLMSDDDDNITHRPKTWHLPSQEREDEERAEARSNRKALQIADLEITAKSLLVINASLEATKVRQAREIRELRRRLREARLALPPKRYKLLSEEDPVEDDKPKGNDDDGESTDNEEGVEEDECFQRINHIIESMLTVGRNALAMPAPFFGVVSSGSILRNHAEGEVLTTSWDDASANPDKDRKRGWKHGVAIGNRVLTAQEAKEWAEDTDEDVGEGENKNEDTLENESAQLSTSEEEEEVEKQLKTVQPIADDAENTPDEIDVPS</sequence>
<dbReference type="Proteomes" id="UP001050691">
    <property type="component" value="Unassembled WGS sequence"/>
</dbReference>
<feature type="region of interest" description="Disordered" evidence="2">
    <location>
        <begin position="469"/>
        <end position="503"/>
    </location>
</feature>
<dbReference type="EMBL" id="BPWL01000008">
    <property type="protein sequence ID" value="GJJ13112.1"/>
    <property type="molecule type" value="Genomic_DNA"/>
</dbReference>
<feature type="region of interest" description="Disordered" evidence="2">
    <location>
        <begin position="388"/>
        <end position="414"/>
    </location>
</feature>
<dbReference type="AlphaFoldDB" id="A0AAV5AER2"/>
<gene>
    <name evidence="3" type="ORF">Clacol_007362</name>
</gene>
<accession>A0AAV5AER2</accession>
<feature type="compositionally biased region" description="Polar residues" evidence="2">
    <location>
        <begin position="112"/>
        <end position="121"/>
    </location>
</feature>
<keyword evidence="1" id="KW-0175">Coiled coil</keyword>
<organism evidence="3 4">
    <name type="scientific">Clathrus columnatus</name>
    <dbReference type="NCBI Taxonomy" id="1419009"/>
    <lineage>
        <taxon>Eukaryota</taxon>
        <taxon>Fungi</taxon>
        <taxon>Dikarya</taxon>
        <taxon>Basidiomycota</taxon>
        <taxon>Agaricomycotina</taxon>
        <taxon>Agaricomycetes</taxon>
        <taxon>Phallomycetidae</taxon>
        <taxon>Phallales</taxon>
        <taxon>Clathraceae</taxon>
        <taxon>Clathrus</taxon>
    </lineage>
</organism>
<protein>
    <submittedName>
        <fullName evidence="3">Uncharacterized protein</fullName>
    </submittedName>
</protein>
<feature type="compositionally biased region" description="Polar residues" evidence="2">
    <location>
        <begin position="57"/>
        <end position="69"/>
    </location>
</feature>
<keyword evidence="4" id="KW-1185">Reference proteome</keyword>
<feature type="compositionally biased region" description="Acidic residues" evidence="2">
    <location>
        <begin position="489"/>
        <end position="503"/>
    </location>
</feature>
<feature type="compositionally biased region" description="Low complexity" evidence="2">
    <location>
        <begin position="268"/>
        <end position="290"/>
    </location>
</feature>
<feature type="region of interest" description="Disordered" evidence="2">
    <location>
        <begin position="585"/>
        <end position="647"/>
    </location>
</feature>
<proteinExistence type="predicted"/>
<comment type="caution">
    <text evidence="3">The sequence shown here is derived from an EMBL/GenBank/DDBJ whole genome shotgun (WGS) entry which is preliminary data.</text>
</comment>
<evidence type="ECO:0000313" key="4">
    <source>
        <dbReference type="Proteomes" id="UP001050691"/>
    </source>
</evidence>
<feature type="compositionally biased region" description="Acidic residues" evidence="2">
    <location>
        <begin position="634"/>
        <end position="647"/>
    </location>
</feature>
<evidence type="ECO:0000256" key="2">
    <source>
        <dbReference type="SAM" id="MobiDB-lite"/>
    </source>
</evidence>
<name>A0AAV5AER2_9AGAM</name>
<evidence type="ECO:0000256" key="1">
    <source>
        <dbReference type="SAM" id="Coils"/>
    </source>
</evidence>
<feature type="region of interest" description="Disordered" evidence="2">
    <location>
        <begin position="248"/>
        <end position="311"/>
    </location>
</feature>
<evidence type="ECO:0000313" key="3">
    <source>
        <dbReference type="EMBL" id="GJJ13112.1"/>
    </source>
</evidence>
<feature type="compositionally biased region" description="Polar residues" evidence="2">
    <location>
        <begin position="93"/>
        <end position="103"/>
    </location>
</feature>
<feature type="region of interest" description="Disordered" evidence="2">
    <location>
        <begin position="52"/>
        <end position="73"/>
    </location>
</feature>
<feature type="region of interest" description="Disordered" evidence="2">
    <location>
        <begin position="93"/>
        <end position="127"/>
    </location>
</feature>